<dbReference type="PANTHER" id="PTHR13388:SF26">
    <property type="entry name" value="SI:DKEY-1D7.3"/>
    <property type="match status" value="1"/>
</dbReference>
<feature type="non-terminal residue" evidence="2">
    <location>
        <position position="90"/>
    </location>
</feature>
<gene>
    <name evidence="2" type="ORF">M9458_042309</name>
</gene>
<proteinExistence type="predicted"/>
<keyword evidence="3" id="KW-1185">Reference proteome</keyword>
<evidence type="ECO:0000313" key="3">
    <source>
        <dbReference type="Proteomes" id="UP001529510"/>
    </source>
</evidence>
<dbReference type="EMBL" id="JAMKFB020000021">
    <property type="protein sequence ID" value="KAL0162913.1"/>
    <property type="molecule type" value="Genomic_DNA"/>
</dbReference>
<name>A0ABD0NM14_CIRMR</name>
<evidence type="ECO:0000259" key="1">
    <source>
        <dbReference type="Pfam" id="PF23486"/>
    </source>
</evidence>
<accession>A0ABD0NM14</accession>
<dbReference type="InterPro" id="IPR055423">
    <property type="entry name" value="Ig_TMEM132_5th"/>
</dbReference>
<reference evidence="2 3" key="1">
    <citation type="submission" date="2024-05" db="EMBL/GenBank/DDBJ databases">
        <title>Genome sequencing and assembly of Indian major carp, Cirrhinus mrigala (Hamilton, 1822).</title>
        <authorList>
            <person name="Mohindra V."/>
            <person name="Chowdhury L.M."/>
            <person name="Lal K."/>
            <person name="Jena J.K."/>
        </authorList>
    </citation>
    <scope>NUCLEOTIDE SEQUENCE [LARGE SCALE GENOMIC DNA]</scope>
    <source>
        <strain evidence="2">CM1030</strain>
        <tissue evidence="2">Blood</tissue>
    </source>
</reference>
<sequence length="90" mass="9977">VSWDTEEEDERKGRGCMLQYQHSLIRVLTVFTAESPDPSSPSPAYFLGSDWQVDVTRLVRYFLRVGDTSVARLQAGTVLTGKAVGVTTVQ</sequence>
<dbReference type="PANTHER" id="PTHR13388">
    <property type="entry name" value="DETONATOR, ISOFORM E"/>
    <property type="match status" value="1"/>
</dbReference>
<dbReference type="InterPro" id="IPR026307">
    <property type="entry name" value="TMEM132"/>
</dbReference>
<protein>
    <recommendedName>
        <fullName evidence="1">Transmembrane protein TMEM132 fifth domain-containing protein</fullName>
    </recommendedName>
</protein>
<feature type="domain" description="Transmembrane protein TMEM132 fifth" evidence="1">
    <location>
        <begin position="5"/>
        <end position="90"/>
    </location>
</feature>
<evidence type="ECO:0000313" key="2">
    <source>
        <dbReference type="EMBL" id="KAL0162913.1"/>
    </source>
</evidence>
<feature type="non-terminal residue" evidence="2">
    <location>
        <position position="1"/>
    </location>
</feature>
<dbReference type="AlphaFoldDB" id="A0ABD0NM14"/>
<dbReference type="Pfam" id="PF23486">
    <property type="entry name" value="Ig_TMEM132_5th"/>
    <property type="match status" value="1"/>
</dbReference>
<organism evidence="2 3">
    <name type="scientific">Cirrhinus mrigala</name>
    <name type="common">Mrigala</name>
    <dbReference type="NCBI Taxonomy" id="683832"/>
    <lineage>
        <taxon>Eukaryota</taxon>
        <taxon>Metazoa</taxon>
        <taxon>Chordata</taxon>
        <taxon>Craniata</taxon>
        <taxon>Vertebrata</taxon>
        <taxon>Euteleostomi</taxon>
        <taxon>Actinopterygii</taxon>
        <taxon>Neopterygii</taxon>
        <taxon>Teleostei</taxon>
        <taxon>Ostariophysi</taxon>
        <taxon>Cypriniformes</taxon>
        <taxon>Cyprinidae</taxon>
        <taxon>Labeoninae</taxon>
        <taxon>Labeonini</taxon>
        <taxon>Cirrhinus</taxon>
    </lineage>
</organism>
<dbReference type="Proteomes" id="UP001529510">
    <property type="component" value="Unassembled WGS sequence"/>
</dbReference>
<comment type="caution">
    <text evidence="2">The sequence shown here is derived from an EMBL/GenBank/DDBJ whole genome shotgun (WGS) entry which is preliminary data.</text>
</comment>